<gene>
    <name evidence="2" type="ORF">Ahy_A03g016297</name>
</gene>
<dbReference type="InterPro" id="IPR003676">
    <property type="entry name" value="SAUR_fam"/>
</dbReference>
<evidence type="ECO:0000256" key="1">
    <source>
        <dbReference type="ARBA" id="ARBA00006974"/>
    </source>
</evidence>
<dbReference type="PANTHER" id="PTHR31929">
    <property type="entry name" value="SAUR-LIKE AUXIN-RESPONSIVE PROTEIN FAMILY-RELATED"/>
    <property type="match status" value="1"/>
</dbReference>
<protein>
    <submittedName>
        <fullName evidence="2">Uncharacterized protein</fullName>
    </submittedName>
</protein>
<evidence type="ECO:0000313" key="3">
    <source>
        <dbReference type="Proteomes" id="UP000289738"/>
    </source>
</evidence>
<evidence type="ECO:0000313" key="2">
    <source>
        <dbReference type="EMBL" id="RYR69750.1"/>
    </source>
</evidence>
<dbReference type="Pfam" id="PF02519">
    <property type="entry name" value="Auxin_inducible"/>
    <property type="match status" value="1"/>
</dbReference>
<comment type="caution">
    <text evidence="2">The sequence shown here is derived from an EMBL/GenBank/DDBJ whole genome shotgun (WGS) entry which is preliminary data.</text>
</comment>
<dbReference type="Proteomes" id="UP000289738">
    <property type="component" value="Chromosome A03"/>
</dbReference>
<organism evidence="2 3">
    <name type="scientific">Arachis hypogaea</name>
    <name type="common">Peanut</name>
    <dbReference type="NCBI Taxonomy" id="3818"/>
    <lineage>
        <taxon>Eukaryota</taxon>
        <taxon>Viridiplantae</taxon>
        <taxon>Streptophyta</taxon>
        <taxon>Embryophyta</taxon>
        <taxon>Tracheophyta</taxon>
        <taxon>Spermatophyta</taxon>
        <taxon>Magnoliopsida</taxon>
        <taxon>eudicotyledons</taxon>
        <taxon>Gunneridae</taxon>
        <taxon>Pentapetalae</taxon>
        <taxon>rosids</taxon>
        <taxon>fabids</taxon>
        <taxon>Fabales</taxon>
        <taxon>Fabaceae</taxon>
        <taxon>Papilionoideae</taxon>
        <taxon>50 kb inversion clade</taxon>
        <taxon>dalbergioids sensu lato</taxon>
        <taxon>Dalbergieae</taxon>
        <taxon>Pterocarpus clade</taxon>
        <taxon>Arachis</taxon>
    </lineage>
</organism>
<reference evidence="2 3" key="1">
    <citation type="submission" date="2019-01" db="EMBL/GenBank/DDBJ databases">
        <title>Sequencing of cultivated peanut Arachis hypogaea provides insights into genome evolution and oil improvement.</title>
        <authorList>
            <person name="Chen X."/>
        </authorList>
    </citation>
    <scope>NUCLEOTIDE SEQUENCE [LARGE SCALE GENOMIC DNA]</scope>
    <source>
        <strain evidence="3">cv. Fuhuasheng</strain>
        <tissue evidence="2">Leaves</tissue>
    </source>
</reference>
<name>A0A445E2U2_ARAHY</name>
<accession>A0A445E2U2</accession>
<comment type="similarity">
    <text evidence="1">Belongs to the ARG7 family.</text>
</comment>
<sequence length="57" mass="6308">MFGEKVKLFLIPISSLNQPSFQDSLNQADKEFGYDYSTGSLTILCGQNVLDISSPFC</sequence>
<dbReference type="AlphaFoldDB" id="A0A445E2U2"/>
<proteinExistence type="inferred from homology"/>
<dbReference type="GO" id="GO:0009733">
    <property type="term" value="P:response to auxin"/>
    <property type="evidence" value="ECO:0007669"/>
    <property type="project" value="InterPro"/>
</dbReference>
<keyword evidence="3" id="KW-1185">Reference proteome</keyword>
<dbReference type="EMBL" id="SDMP01000003">
    <property type="protein sequence ID" value="RYR69750.1"/>
    <property type="molecule type" value="Genomic_DNA"/>
</dbReference>